<dbReference type="EMBL" id="CAEZXR010000141">
    <property type="protein sequence ID" value="CAB4708117.1"/>
    <property type="molecule type" value="Genomic_DNA"/>
</dbReference>
<protein>
    <submittedName>
        <fullName evidence="2">Unannotated protein</fullName>
    </submittedName>
</protein>
<organism evidence="2">
    <name type="scientific">freshwater metagenome</name>
    <dbReference type="NCBI Taxonomy" id="449393"/>
    <lineage>
        <taxon>unclassified sequences</taxon>
        <taxon>metagenomes</taxon>
        <taxon>ecological metagenomes</taxon>
    </lineage>
</organism>
<sequence length="126" mass="13199">MPQAIARGSDCIRASTAPVSATRSRPGPKESADWVIRVGPVRMAEKPARVPASAHTSMLIREAKTPVIWAASGLAAAARTARPYRLRLRKTPTARTASGAKTSIAKYDGVTSSAPTENCGRKSGDG</sequence>
<reference evidence="2" key="1">
    <citation type="submission" date="2020-05" db="EMBL/GenBank/DDBJ databases">
        <authorList>
            <person name="Chiriac C."/>
            <person name="Salcher M."/>
            <person name="Ghai R."/>
            <person name="Kavagutti S V."/>
        </authorList>
    </citation>
    <scope>NUCLEOTIDE SEQUENCE</scope>
</reference>
<feature type="region of interest" description="Disordered" evidence="1">
    <location>
        <begin position="91"/>
        <end position="126"/>
    </location>
</feature>
<name>A0A6J6QA89_9ZZZZ</name>
<feature type="region of interest" description="Disordered" evidence="1">
    <location>
        <begin position="1"/>
        <end position="31"/>
    </location>
</feature>
<evidence type="ECO:0000256" key="1">
    <source>
        <dbReference type="SAM" id="MobiDB-lite"/>
    </source>
</evidence>
<accession>A0A6J6QA89</accession>
<gene>
    <name evidence="2" type="ORF">UFOPK2579_01290</name>
</gene>
<proteinExistence type="predicted"/>
<dbReference type="AlphaFoldDB" id="A0A6J6QA89"/>
<evidence type="ECO:0000313" key="2">
    <source>
        <dbReference type="EMBL" id="CAB4708117.1"/>
    </source>
</evidence>